<sequence>MPKTNFRKNSDSRPIIPFYRRTPKSWGDEITRSVSSRDIVDGYIKAFDPDYIVPIGDIKLDGLMINEDRIIKYGDLIAGVKEDGTPGYGIGMFEILRYFYNKEVKFVRNEPLRTVFPNIGGRYKEFCLASLGCYQRALMLMWWKTLMAQYTFSGLLYLLIATWIICLRITYFQDDYQ</sequence>
<evidence type="ECO:0000313" key="2">
    <source>
        <dbReference type="EMBL" id="QKQ26527.1"/>
    </source>
</evidence>
<keyword evidence="3" id="KW-1185">Reference proteome</keyword>
<feature type="transmembrane region" description="Helical" evidence="1">
    <location>
        <begin position="150"/>
        <end position="171"/>
    </location>
</feature>
<gene>
    <name evidence="2" type="ORF">HUE57_09720</name>
</gene>
<proteinExistence type="predicted"/>
<dbReference type="EMBL" id="CP054491">
    <property type="protein sequence ID" value="QKQ26527.1"/>
    <property type="molecule type" value="Genomic_DNA"/>
</dbReference>
<protein>
    <submittedName>
        <fullName evidence="2">Uncharacterized protein</fullName>
    </submittedName>
</protein>
<keyword evidence="1" id="KW-1133">Transmembrane helix</keyword>
<organism evidence="2 3">
    <name type="scientific">Candidatus Reidiella endopervernicosa</name>
    <dbReference type="NCBI Taxonomy" id="2738883"/>
    <lineage>
        <taxon>Bacteria</taxon>
        <taxon>Pseudomonadati</taxon>
        <taxon>Pseudomonadota</taxon>
        <taxon>Gammaproteobacteria</taxon>
        <taxon>Candidatus Reidiella</taxon>
    </lineage>
</organism>
<dbReference type="AlphaFoldDB" id="A0A6N0HW78"/>
<evidence type="ECO:0000256" key="1">
    <source>
        <dbReference type="SAM" id="Phobius"/>
    </source>
</evidence>
<keyword evidence="1" id="KW-0472">Membrane</keyword>
<accession>A0A6N0HW78</accession>
<evidence type="ECO:0000313" key="3">
    <source>
        <dbReference type="Proteomes" id="UP000509658"/>
    </source>
</evidence>
<keyword evidence="1" id="KW-0812">Transmembrane</keyword>
<dbReference type="KEGG" id="rev:HUE57_09720"/>
<dbReference type="RefSeq" id="WP_174673079.1">
    <property type="nucleotide sequence ID" value="NZ_CP054491.1"/>
</dbReference>
<name>A0A6N0HW78_9GAMM</name>
<dbReference type="Proteomes" id="UP000509658">
    <property type="component" value="Chromosome"/>
</dbReference>
<reference evidence="2 3" key="1">
    <citation type="submission" date="2020-05" db="EMBL/GenBank/DDBJ databases">
        <title>Horizontal transmission and recombination maintain forever young bacterial symbiont genomes.</title>
        <authorList>
            <person name="Russell S.L."/>
            <person name="Pepper-Tunick E."/>
            <person name="Svedberg J."/>
            <person name="Byrne A."/>
            <person name="Ruelas Castillo J."/>
            <person name="Vollmers C."/>
            <person name="Beinart R.A."/>
            <person name="Corbett-Detig R."/>
        </authorList>
    </citation>
    <scope>NUCLEOTIDE SEQUENCE [LARGE SCALE GENOMIC DNA]</scope>
    <source>
        <strain evidence="2">Santa_Monica_outfall</strain>
    </source>
</reference>